<accession>A0AAJ5ZHS5</accession>
<dbReference type="EMBL" id="CP046147">
    <property type="protein sequence ID" value="WFG40226.1"/>
    <property type="molecule type" value="Genomic_DNA"/>
</dbReference>
<sequence>MRGDTRDRHDRIRACCNIRADSFKKRVELTLTPNASELAYESIAELAPRIKSGELSPVTLVQTSLERIARFEPQLNAFLEVWGDSALAAAELAEKDIAAGRYLGPLHGIPVGLKDLIDVAGSKTTGGSKVLADNMADSDATVVTNLKAAGAILIGKLNLVEFAFGTTGLNPHTGDVKNPWDTTRITAGSSSGSGAAVSAGMVVAALGSDTGGSIRMPASLCGIAGLKPTYGRVPRAGVLDLSWSMDHVGPMTRTTEDCALMMNVLAGHDSADPGSSHEPVSDFTSKLTEGLDGIRIGVPSHYFFEDFVDDEIKASVRAAIDLMASNGAEVVELSMPWVGKGRPINFGVILPEAVSIHEKMISEHADLYSPAVRSRVQSGLNVSAIDYVRAQRARQWFNHQVAEAMKQVDVLVTPTVPIRTLTIDECTPSPGNPGAGSELPMFTGVFDVTGQPSHSIPCGFSANGMPIGMMITGHPFDEATVLRVGHAYEQLTDWHQRQPTDISETN</sequence>
<name>A0AAJ5ZHS5_9CHLR</name>
<feature type="domain" description="Amidase" evidence="1">
    <location>
        <begin position="60"/>
        <end position="482"/>
    </location>
</feature>
<reference evidence="4 5" key="1">
    <citation type="submission" date="2019-11" db="EMBL/GenBank/DDBJ databases">
        <authorList>
            <person name="Cho J.-C."/>
        </authorList>
    </citation>
    <scope>NUCLEOTIDE SEQUENCE [LARGE SCALE GENOMIC DNA]</scope>
    <source>
        <strain evidence="3 4">JH1073</strain>
        <strain evidence="2 5">JH702</strain>
    </source>
</reference>
<keyword evidence="4" id="KW-1185">Reference proteome</keyword>
<dbReference type="AlphaFoldDB" id="A0AAJ5ZHS5"/>
<evidence type="ECO:0000313" key="4">
    <source>
        <dbReference type="Proteomes" id="UP001219901"/>
    </source>
</evidence>
<dbReference type="InterPro" id="IPR000120">
    <property type="entry name" value="Amidase"/>
</dbReference>
<dbReference type="InterPro" id="IPR036928">
    <property type="entry name" value="AS_sf"/>
</dbReference>
<reference evidence="3" key="2">
    <citation type="journal article" date="2023" name="Nat. Commun.">
        <title>Cultivation of marine bacteria of the SAR202 clade.</title>
        <authorList>
            <person name="Lim Y."/>
            <person name="Seo J.H."/>
            <person name="Giovannoni S.J."/>
            <person name="Kang I."/>
            <person name="Cho J.C."/>
        </authorList>
    </citation>
    <scope>NUCLEOTIDE SEQUENCE</scope>
    <source>
        <strain evidence="3">JH1073</strain>
    </source>
</reference>
<evidence type="ECO:0000313" key="2">
    <source>
        <dbReference type="EMBL" id="MDG0867393.1"/>
    </source>
</evidence>
<dbReference type="Proteomes" id="UP001321249">
    <property type="component" value="Unassembled WGS sequence"/>
</dbReference>
<proteinExistence type="predicted"/>
<evidence type="ECO:0000313" key="3">
    <source>
        <dbReference type="EMBL" id="WFG40226.1"/>
    </source>
</evidence>
<reference evidence="4" key="3">
    <citation type="submission" date="2023-06" db="EMBL/GenBank/DDBJ databases">
        <title>Pangenomics reveal diversification of enzyme families and niche specialization in globally abundant SAR202 bacteria.</title>
        <authorList>
            <person name="Saw J.H.W."/>
        </authorList>
    </citation>
    <scope>NUCLEOTIDE SEQUENCE [LARGE SCALE GENOMIC DNA]</scope>
    <source>
        <strain evidence="4">JH1073</strain>
    </source>
</reference>
<organism evidence="3 4">
    <name type="scientific">Candidatus Lucifugimonas marina</name>
    <dbReference type="NCBI Taxonomy" id="3038979"/>
    <lineage>
        <taxon>Bacteria</taxon>
        <taxon>Bacillati</taxon>
        <taxon>Chloroflexota</taxon>
        <taxon>Dehalococcoidia</taxon>
        <taxon>SAR202 cluster</taxon>
        <taxon>Candidatus Lucifugimonadales</taxon>
        <taxon>Candidatus Lucifugimonadaceae</taxon>
        <taxon>Candidatus Lucifugimonas</taxon>
    </lineage>
</organism>
<dbReference type="Pfam" id="PF01425">
    <property type="entry name" value="Amidase"/>
    <property type="match status" value="1"/>
</dbReference>
<gene>
    <name evidence="2" type="ORF">GKO46_09960</name>
    <name evidence="3" type="ORF">GKO48_11580</name>
</gene>
<dbReference type="GO" id="GO:0003824">
    <property type="term" value="F:catalytic activity"/>
    <property type="evidence" value="ECO:0007669"/>
    <property type="project" value="InterPro"/>
</dbReference>
<evidence type="ECO:0000259" key="1">
    <source>
        <dbReference type="Pfam" id="PF01425"/>
    </source>
</evidence>
<evidence type="ECO:0000313" key="5">
    <source>
        <dbReference type="Proteomes" id="UP001321249"/>
    </source>
</evidence>
<dbReference type="SUPFAM" id="SSF75304">
    <property type="entry name" value="Amidase signature (AS) enzymes"/>
    <property type="match status" value="1"/>
</dbReference>
<dbReference type="PANTHER" id="PTHR11895">
    <property type="entry name" value="TRANSAMIDASE"/>
    <property type="match status" value="1"/>
</dbReference>
<protein>
    <submittedName>
        <fullName evidence="3">Asp-tRNA(Asn)/Glu-tRNA(Gln) amidotransferase GatCAB subunit A</fullName>
    </submittedName>
</protein>
<dbReference type="EMBL" id="WMBE01000003">
    <property type="protein sequence ID" value="MDG0867393.1"/>
    <property type="molecule type" value="Genomic_DNA"/>
</dbReference>
<dbReference type="Proteomes" id="UP001219901">
    <property type="component" value="Chromosome"/>
</dbReference>
<dbReference type="Gene3D" id="3.90.1300.10">
    <property type="entry name" value="Amidase signature (AS) domain"/>
    <property type="match status" value="1"/>
</dbReference>
<dbReference type="PANTHER" id="PTHR11895:SF176">
    <property type="entry name" value="AMIDASE AMID-RELATED"/>
    <property type="match status" value="1"/>
</dbReference>
<dbReference type="InterPro" id="IPR023631">
    <property type="entry name" value="Amidase_dom"/>
</dbReference>